<feature type="compositionally biased region" description="Low complexity" evidence="1">
    <location>
        <begin position="154"/>
        <end position="169"/>
    </location>
</feature>
<evidence type="ECO:0000313" key="3">
    <source>
        <dbReference type="Proteomes" id="UP001156398"/>
    </source>
</evidence>
<dbReference type="Proteomes" id="UP001156398">
    <property type="component" value="Unassembled WGS sequence"/>
</dbReference>
<dbReference type="EMBL" id="JAAGKO020000009">
    <property type="protein sequence ID" value="MDI5962863.1"/>
    <property type="molecule type" value="Genomic_DNA"/>
</dbReference>
<accession>A0ABT6VWJ8</accession>
<comment type="caution">
    <text evidence="2">The sequence shown here is derived from an EMBL/GenBank/DDBJ whole genome shotgun (WGS) entry which is preliminary data.</text>
</comment>
<feature type="region of interest" description="Disordered" evidence="1">
    <location>
        <begin position="154"/>
        <end position="209"/>
    </location>
</feature>
<proteinExistence type="predicted"/>
<evidence type="ECO:0000313" key="2">
    <source>
        <dbReference type="EMBL" id="MDI5962863.1"/>
    </source>
</evidence>
<name>A0ABT6VWJ8_9ACTN</name>
<evidence type="ECO:0000256" key="1">
    <source>
        <dbReference type="SAM" id="MobiDB-lite"/>
    </source>
</evidence>
<reference evidence="2 3" key="1">
    <citation type="submission" date="2023-05" db="EMBL/GenBank/DDBJ databases">
        <title>Streptantibioticus silvisoli sp. nov., acidotolerant actinomycetes 1 from pine litter.</title>
        <authorList>
            <person name="Swiecimska M."/>
            <person name="Golinska P."/>
            <person name="Sangal V."/>
            <person name="Wachnowicz B."/>
            <person name="Goodfellow M."/>
        </authorList>
    </citation>
    <scope>NUCLEOTIDE SEQUENCE [LARGE SCALE GENOMIC DNA]</scope>
    <source>
        <strain evidence="2 3">SL54</strain>
    </source>
</reference>
<gene>
    <name evidence="2" type="ORF">POF43_009105</name>
</gene>
<organism evidence="2 3">
    <name type="scientific">Streptantibioticus silvisoli</name>
    <dbReference type="NCBI Taxonomy" id="2705255"/>
    <lineage>
        <taxon>Bacteria</taxon>
        <taxon>Bacillati</taxon>
        <taxon>Actinomycetota</taxon>
        <taxon>Actinomycetes</taxon>
        <taxon>Kitasatosporales</taxon>
        <taxon>Streptomycetaceae</taxon>
        <taxon>Streptantibioticus</taxon>
    </lineage>
</organism>
<dbReference type="RefSeq" id="WP_282704495.1">
    <property type="nucleotide sequence ID" value="NZ_JAAGKO020000009.1"/>
</dbReference>
<sequence length="209" mass="21746">MPTPIGARGGMAFSADEVRVVRRALTEALGPDFRSPAPPAVPAPARGPDETTQAPLLRRLVHDLDEAVGEAARRRAFAAADLARHRAALPGAALGYLDRLAEALDDGCPPAPEDLAAVRGLAAVPCTPAEAFRRAGLRHRCERLGARPPAGRARLLALPGGRTGSSGAPDPGPRPADPAEAEPGRRVPTPAEIWPPRRGTPPDGDRPAD</sequence>
<protein>
    <submittedName>
        <fullName evidence="2">Uncharacterized protein</fullName>
    </submittedName>
</protein>
<feature type="region of interest" description="Disordered" evidence="1">
    <location>
        <begin position="29"/>
        <end position="53"/>
    </location>
</feature>
<keyword evidence="3" id="KW-1185">Reference proteome</keyword>